<proteinExistence type="predicted"/>
<dbReference type="EMBL" id="LGST01000031">
    <property type="protein sequence ID" value="KND98706.1"/>
    <property type="molecule type" value="Genomic_DNA"/>
</dbReference>
<name>A0A0L0NWX9_CANAR</name>
<dbReference type="Proteomes" id="UP000037122">
    <property type="component" value="Unassembled WGS sequence"/>
</dbReference>
<sequence length="45" mass="5109">MKEQIEKSEIGEDSKISTPHVNLTKTINQFIFLLPSTTIFKNASE</sequence>
<gene>
    <name evidence="1" type="ORF">QG37_04610</name>
</gene>
<comment type="caution">
    <text evidence="1">The sequence shown here is derived from an EMBL/GenBank/DDBJ whole genome shotgun (WGS) entry which is preliminary data.</text>
</comment>
<reference evidence="2" key="1">
    <citation type="journal article" date="2015" name="BMC Genomics">
        <title>Draft genome of a commonly misdiagnosed multidrug resistant pathogen Candida auris.</title>
        <authorList>
            <person name="Chatterjee S."/>
            <person name="Alampalli S.V."/>
            <person name="Nageshan R.K."/>
            <person name="Chettiar S.T."/>
            <person name="Joshi S."/>
            <person name="Tatu U.S."/>
        </authorList>
    </citation>
    <scope>NUCLEOTIDE SEQUENCE [LARGE SCALE GENOMIC DNA]</scope>
    <source>
        <strain evidence="2">6684</strain>
    </source>
</reference>
<protein>
    <submittedName>
        <fullName evidence="1">Uncharacterized protein</fullName>
    </submittedName>
</protein>
<evidence type="ECO:0000313" key="1">
    <source>
        <dbReference type="EMBL" id="KND98706.1"/>
    </source>
</evidence>
<evidence type="ECO:0000313" key="2">
    <source>
        <dbReference type="Proteomes" id="UP000037122"/>
    </source>
</evidence>
<organism evidence="1 2">
    <name type="scientific">Candidozyma auris</name>
    <name type="common">Yeast</name>
    <name type="synonym">Candida auris</name>
    <dbReference type="NCBI Taxonomy" id="498019"/>
    <lineage>
        <taxon>Eukaryota</taxon>
        <taxon>Fungi</taxon>
        <taxon>Dikarya</taxon>
        <taxon>Ascomycota</taxon>
        <taxon>Saccharomycotina</taxon>
        <taxon>Pichiomycetes</taxon>
        <taxon>Metschnikowiaceae</taxon>
        <taxon>Candidozyma</taxon>
    </lineage>
</organism>
<dbReference type="VEuPathDB" id="FungiDB:QG37_04610"/>
<accession>A0A0L0NWX9</accession>
<dbReference type="AlphaFoldDB" id="A0A0L0NWX9"/>